<dbReference type="Proteomes" id="UP000694853">
    <property type="component" value="Unplaced"/>
</dbReference>
<evidence type="ECO:0000313" key="4">
    <source>
        <dbReference type="RefSeq" id="XP_027342971.1"/>
    </source>
</evidence>
<reference evidence="4" key="2">
    <citation type="submission" date="2025-08" db="UniProtKB">
        <authorList>
            <consortium name="RefSeq"/>
        </authorList>
    </citation>
    <scope>IDENTIFICATION</scope>
    <source>
        <tissue evidence="4">Young leaves</tissue>
    </source>
</reference>
<dbReference type="SUPFAM" id="SSF52047">
    <property type="entry name" value="RNI-like"/>
    <property type="match status" value="1"/>
</dbReference>
<keyword evidence="1" id="KW-0812">Transmembrane</keyword>
<protein>
    <submittedName>
        <fullName evidence="4">F-box protein At1g80960-like</fullName>
    </submittedName>
</protein>
<dbReference type="PANTHER" id="PTHR34145">
    <property type="entry name" value="OS02G0105600 PROTEIN"/>
    <property type="match status" value="1"/>
</dbReference>
<name>A0A8B8KGT5_ABRPR</name>
<keyword evidence="1" id="KW-0472">Membrane</keyword>
<sequence length="507" mass="58567">MSSPLCFVLILVFTMELLFNFIWKKWRRVHQKEDRISKLPNHVISSIVSLLPTEEAIRTSVLSKSWKTFWSNVPHLDFNQNRMLEHAFKRWFEISRDPKTSQEKLYAAYDLLMFQFDDAIKSIEKVLINHRGVLERCRIVHITDSCRNGDVVQLIRYLVTVKRVHELDMECKYVEPWDQIEFYKNLKIDDVPIQVAAPPTLNICFHILAACCVVLKLTNYVLKSAPPLRVCENLKILKLKKVWLCDRLFEGILLKCVSLEYLSLIGCKHLKKLRIHSASIKFLKLRKMTLHKMQVVAVNLEVIVLDTLVICQWKEWSVNAPNLELLHVYYGDPAARGMTKLRVRRVLLTTRVVLQRITNIGGFVRANPLQNLVSLSIDLDLNGEKDNTALYLALKLCNSLERLEINNKDYYSSQIFSVTDSIFWEIGEPCICICQTLNTVRIRGFKGKVLELEFAKHLIKKATRLTRMTIFFVDNCAQNLFSAATISLVRASKDLGITLVTAGGEEE</sequence>
<evidence type="ECO:0000259" key="2">
    <source>
        <dbReference type="PROSITE" id="PS50181"/>
    </source>
</evidence>
<gene>
    <name evidence="4" type="primary">LOC113855529</name>
</gene>
<dbReference type="AlphaFoldDB" id="A0A8B8KGT5"/>
<keyword evidence="1" id="KW-1133">Transmembrane helix</keyword>
<feature type="transmembrane region" description="Helical" evidence="1">
    <location>
        <begin position="6"/>
        <end position="23"/>
    </location>
</feature>
<dbReference type="Pfam" id="PF00646">
    <property type="entry name" value="F-box"/>
    <property type="match status" value="1"/>
</dbReference>
<reference evidence="3" key="1">
    <citation type="journal article" date="2019" name="Toxins">
        <title>Detection of Abrin-Like and Prepropulchellin-Like Toxin Genes and Transcripts Using Whole Genome Sequencing and Full-Length Transcript Sequencing of Abrus precatorius.</title>
        <authorList>
            <person name="Hovde B.T."/>
            <person name="Daligault H.E."/>
            <person name="Hanschen E.R."/>
            <person name="Kunde Y.A."/>
            <person name="Johnson M.B."/>
            <person name="Starkenburg S.R."/>
            <person name="Johnson S.L."/>
        </authorList>
    </citation>
    <scope>NUCLEOTIDE SEQUENCE [LARGE SCALE GENOMIC DNA]</scope>
</reference>
<dbReference type="KEGG" id="aprc:113855529"/>
<dbReference type="InterPro" id="IPR032675">
    <property type="entry name" value="LRR_dom_sf"/>
</dbReference>
<evidence type="ECO:0000256" key="1">
    <source>
        <dbReference type="SAM" id="Phobius"/>
    </source>
</evidence>
<dbReference type="InterPro" id="IPR036047">
    <property type="entry name" value="F-box-like_dom_sf"/>
</dbReference>
<accession>A0A8B8KGT5</accession>
<dbReference type="PROSITE" id="PS50181">
    <property type="entry name" value="FBOX"/>
    <property type="match status" value="1"/>
</dbReference>
<dbReference type="OrthoDB" id="586691at2759"/>
<proteinExistence type="predicted"/>
<dbReference type="SUPFAM" id="SSF81383">
    <property type="entry name" value="F-box domain"/>
    <property type="match status" value="1"/>
</dbReference>
<dbReference type="Gene3D" id="3.80.10.10">
    <property type="entry name" value="Ribonuclease Inhibitor"/>
    <property type="match status" value="1"/>
</dbReference>
<dbReference type="RefSeq" id="XP_027342971.1">
    <property type="nucleotide sequence ID" value="XM_027487170.1"/>
</dbReference>
<dbReference type="InterPro" id="IPR055357">
    <property type="entry name" value="LRR_At1g61320_AtMIF1"/>
</dbReference>
<dbReference type="PANTHER" id="PTHR34145:SF28">
    <property type="entry name" value="F-BOX DOMAIN-CONTAINING PROTEIN"/>
    <property type="match status" value="1"/>
</dbReference>
<dbReference type="InterPro" id="IPR053772">
    <property type="entry name" value="At1g61320/At1g61330-like"/>
</dbReference>
<dbReference type="InterPro" id="IPR001810">
    <property type="entry name" value="F-box_dom"/>
</dbReference>
<dbReference type="Pfam" id="PF23622">
    <property type="entry name" value="LRR_At1g61320_AtMIF1"/>
    <property type="match status" value="1"/>
</dbReference>
<dbReference type="GeneID" id="113855529"/>
<dbReference type="Gene3D" id="1.20.1280.50">
    <property type="match status" value="1"/>
</dbReference>
<organism evidence="3 4">
    <name type="scientific">Abrus precatorius</name>
    <name type="common">Indian licorice</name>
    <name type="synonym">Glycine abrus</name>
    <dbReference type="NCBI Taxonomy" id="3816"/>
    <lineage>
        <taxon>Eukaryota</taxon>
        <taxon>Viridiplantae</taxon>
        <taxon>Streptophyta</taxon>
        <taxon>Embryophyta</taxon>
        <taxon>Tracheophyta</taxon>
        <taxon>Spermatophyta</taxon>
        <taxon>Magnoliopsida</taxon>
        <taxon>eudicotyledons</taxon>
        <taxon>Gunneridae</taxon>
        <taxon>Pentapetalae</taxon>
        <taxon>rosids</taxon>
        <taxon>fabids</taxon>
        <taxon>Fabales</taxon>
        <taxon>Fabaceae</taxon>
        <taxon>Papilionoideae</taxon>
        <taxon>50 kb inversion clade</taxon>
        <taxon>NPAAA clade</taxon>
        <taxon>indigoferoid/millettioid clade</taxon>
        <taxon>Abreae</taxon>
        <taxon>Abrus</taxon>
    </lineage>
</organism>
<keyword evidence="3" id="KW-1185">Reference proteome</keyword>
<feature type="domain" description="F-box" evidence="2">
    <location>
        <begin position="33"/>
        <end position="81"/>
    </location>
</feature>
<evidence type="ECO:0000313" key="3">
    <source>
        <dbReference type="Proteomes" id="UP000694853"/>
    </source>
</evidence>